<gene>
    <name evidence="1" type="ORF">BJ875DRAFT_473944</name>
</gene>
<name>A0A9P7YAT4_9HELO</name>
<dbReference type="Proteomes" id="UP000824998">
    <property type="component" value="Unassembled WGS sequence"/>
</dbReference>
<dbReference type="EMBL" id="MU251730">
    <property type="protein sequence ID" value="KAG9229802.1"/>
    <property type="molecule type" value="Genomic_DNA"/>
</dbReference>
<dbReference type="AlphaFoldDB" id="A0A9P7YAT4"/>
<dbReference type="OrthoDB" id="5030973at2759"/>
<comment type="caution">
    <text evidence="1">The sequence shown here is derived from an EMBL/GenBank/DDBJ whole genome shotgun (WGS) entry which is preliminary data.</text>
</comment>
<accession>A0A9P7YAT4</accession>
<protein>
    <submittedName>
        <fullName evidence="1">Uncharacterized protein</fullName>
    </submittedName>
</protein>
<sequence length="183" mass="20165">MTIFSAIDADDDDPEVVKIVPDGFFWVHPTTQKETKKVVTSGKGGGGVLGAAEVGAELTRDKTVEREASNAGTVRGAMQTERRTFGTPNTATWTLMENTTDKTGAPVSMRAAILVKREHVNFQAHFTVVVTPDNKTLVKTWFKSNPKDEPVLYKVDKKPTNVLHRYDQETIDKEGKLYTLLAG</sequence>
<keyword evidence="2" id="KW-1185">Reference proteome</keyword>
<proteinExistence type="predicted"/>
<organism evidence="1 2">
    <name type="scientific">Amylocarpus encephaloides</name>
    <dbReference type="NCBI Taxonomy" id="45428"/>
    <lineage>
        <taxon>Eukaryota</taxon>
        <taxon>Fungi</taxon>
        <taxon>Dikarya</taxon>
        <taxon>Ascomycota</taxon>
        <taxon>Pezizomycotina</taxon>
        <taxon>Leotiomycetes</taxon>
        <taxon>Helotiales</taxon>
        <taxon>Helotiales incertae sedis</taxon>
        <taxon>Amylocarpus</taxon>
    </lineage>
</organism>
<reference evidence="1" key="1">
    <citation type="journal article" date="2021" name="IMA Fungus">
        <title>Genomic characterization of three marine fungi, including Emericellopsis atlantica sp. nov. with signatures of a generalist lifestyle and marine biomass degradation.</title>
        <authorList>
            <person name="Hagestad O.C."/>
            <person name="Hou L."/>
            <person name="Andersen J.H."/>
            <person name="Hansen E.H."/>
            <person name="Altermark B."/>
            <person name="Li C."/>
            <person name="Kuhnert E."/>
            <person name="Cox R.J."/>
            <person name="Crous P.W."/>
            <person name="Spatafora J.W."/>
            <person name="Lail K."/>
            <person name="Amirebrahimi M."/>
            <person name="Lipzen A."/>
            <person name="Pangilinan J."/>
            <person name="Andreopoulos W."/>
            <person name="Hayes R.D."/>
            <person name="Ng V."/>
            <person name="Grigoriev I.V."/>
            <person name="Jackson S.A."/>
            <person name="Sutton T.D.S."/>
            <person name="Dobson A.D.W."/>
            <person name="Rama T."/>
        </authorList>
    </citation>
    <scope>NUCLEOTIDE SEQUENCE</scope>
    <source>
        <strain evidence="1">TRa018bII</strain>
    </source>
</reference>
<evidence type="ECO:0000313" key="1">
    <source>
        <dbReference type="EMBL" id="KAG9229802.1"/>
    </source>
</evidence>
<evidence type="ECO:0000313" key="2">
    <source>
        <dbReference type="Proteomes" id="UP000824998"/>
    </source>
</evidence>